<evidence type="ECO:0000313" key="2">
    <source>
        <dbReference type="Proteomes" id="UP001066276"/>
    </source>
</evidence>
<sequence length="149" mass="15464">MTDCASDQSFRVAKQTVWGSAVSMILEAWVCKTAIALDSFSLALCVAGYLGSASPDEEAVTKHQLAMGGETLSNGFHLETCCVACLGSDALTGPCVRATAGPGEEAPILGSVHWPSVVQSARDGVPWAQEDCCEKVHSSSSSELSQAPT</sequence>
<gene>
    <name evidence="1" type="ORF">NDU88_003759</name>
</gene>
<dbReference type="AlphaFoldDB" id="A0AAV7VF46"/>
<dbReference type="Proteomes" id="UP001066276">
    <property type="component" value="Chromosome 2_1"/>
</dbReference>
<dbReference type="EMBL" id="JANPWB010000003">
    <property type="protein sequence ID" value="KAJ1199927.1"/>
    <property type="molecule type" value="Genomic_DNA"/>
</dbReference>
<accession>A0AAV7VF46</accession>
<keyword evidence="2" id="KW-1185">Reference proteome</keyword>
<comment type="caution">
    <text evidence="1">The sequence shown here is derived from an EMBL/GenBank/DDBJ whole genome shotgun (WGS) entry which is preliminary data.</text>
</comment>
<organism evidence="1 2">
    <name type="scientific">Pleurodeles waltl</name>
    <name type="common">Iberian ribbed newt</name>
    <dbReference type="NCBI Taxonomy" id="8319"/>
    <lineage>
        <taxon>Eukaryota</taxon>
        <taxon>Metazoa</taxon>
        <taxon>Chordata</taxon>
        <taxon>Craniata</taxon>
        <taxon>Vertebrata</taxon>
        <taxon>Euteleostomi</taxon>
        <taxon>Amphibia</taxon>
        <taxon>Batrachia</taxon>
        <taxon>Caudata</taxon>
        <taxon>Salamandroidea</taxon>
        <taxon>Salamandridae</taxon>
        <taxon>Pleurodelinae</taxon>
        <taxon>Pleurodeles</taxon>
    </lineage>
</organism>
<protein>
    <submittedName>
        <fullName evidence="1">Uncharacterized protein</fullName>
    </submittedName>
</protein>
<name>A0AAV7VF46_PLEWA</name>
<evidence type="ECO:0000313" key="1">
    <source>
        <dbReference type="EMBL" id="KAJ1199927.1"/>
    </source>
</evidence>
<proteinExistence type="predicted"/>
<reference evidence="1" key="1">
    <citation type="journal article" date="2022" name="bioRxiv">
        <title>Sequencing and chromosome-scale assembly of the giantPleurodeles waltlgenome.</title>
        <authorList>
            <person name="Brown T."/>
            <person name="Elewa A."/>
            <person name="Iarovenko S."/>
            <person name="Subramanian E."/>
            <person name="Araus A.J."/>
            <person name="Petzold A."/>
            <person name="Susuki M."/>
            <person name="Suzuki K.-i.T."/>
            <person name="Hayashi T."/>
            <person name="Toyoda A."/>
            <person name="Oliveira C."/>
            <person name="Osipova E."/>
            <person name="Leigh N.D."/>
            <person name="Simon A."/>
            <person name="Yun M.H."/>
        </authorList>
    </citation>
    <scope>NUCLEOTIDE SEQUENCE</scope>
    <source>
        <strain evidence="1">20211129_DDA</strain>
        <tissue evidence="1">Liver</tissue>
    </source>
</reference>